<keyword evidence="4" id="KW-1185">Reference proteome</keyword>
<feature type="domain" description="C2H2-type" evidence="2">
    <location>
        <begin position="2"/>
        <end position="29"/>
    </location>
</feature>
<dbReference type="SMART" id="SM00355">
    <property type="entry name" value="ZnF_C2H2"/>
    <property type="match status" value="2"/>
</dbReference>
<dbReference type="InterPro" id="IPR036236">
    <property type="entry name" value="Znf_C2H2_sf"/>
</dbReference>
<evidence type="ECO:0000256" key="1">
    <source>
        <dbReference type="PROSITE-ProRule" id="PRU00042"/>
    </source>
</evidence>
<dbReference type="Gene3D" id="3.30.160.60">
    <property type="entry name" value="Classic Zinc Finger"/>
    <property type="match status" value="2"/>
</dbReference>
<proteinExistence type="predicted"/>
<gene>
    <name evidence="3" type="ORF">MEUPH1_LOCUS26320</name>
</gene>
<dbReference type="InterPro" id="IPR043502">
    <property type="entry name" value="DNA/RNA_pol_sf"/>
</dbReference>
<dbReference type="SUPFAM" id="SSF57667">
    <property type="entry name" value="beta-beta-alpha zinc fingers"/>
    <property type="match status" value="1"/>
</dbReference>
<evidence type="ECO:0000313" key="4">
    <source>
        <dbReference type="Proteomes" id="UP001160148"/>
    </source>
</evidence>
<dbReference type="InterPro" id="IPR013087">
    <property type="entry name" value="Znf_C2H2_type"/>
</dbReference>
<feature type="domain" description="C2H2-type" evidence="2">
    <location>
        <begin position="29"/>
        <end position="52"/>
    </location>
</feature>
<dbReference type="Pfam" id="PF00096">
    <property type="entry name" value="zf-C2H2"/>
    <property type="match status" value="2"/>
</dbReference>
<dbReference type="PROSITE" id="PS00028">
    <property type="entry name" value="ZINC_FINGER_C2H2_1"/>
    <property type="match status" value="2"/>
</dbReference>
<dbReference type="GO" id="GO:0008270">
    <property type="term" value="F:zinc ion binding"/>
    <property type="evidence" value="ECO:0007669"/>
    <property type="project" value="UniProtKB-KW"/>
</dbReference>
<protein>
    <recommendedName>
        <fullName evidence="2">C2H2-type domain-containing protein</fullName>
    </recommendedName>
</protein>
<sequence length="512" mass="59186">MYKCDQCPSVFSAKRNLVAHQKKHAGVRFPCTACPSTFSYKNNLNKHLKNIHGIVSAHLRPLPAAPIIDQTARPSVIQFAPRIVAPDSETGDSCVIIEDDDTAPAFSFDAMLKYTAIKLELLSDYEMLLMIENGIRGGLTQASMRYAKPNNERTPDYNPADLKSWLVYQDCNNLYGWAMSQYMPYGGFKWVNPSLNGLADLNATSPIGRIYEVDITYPKELHDKHNDLPYLPQNSIPPGSKVQKLMATFKPKKNYVVHYRNLQQALNNGLIVEKVHRVVQFKQSPWLAPHIALNTEMRKKAKNEFEKDFFKLLNNAVFGKTMENVRKRMEMKLVSCDRRLQKLINKSTFNYCTTYSENLNAVTLENKIINFCKPIYIGLAVLDISKSLIYDYHYNVMQKHYGDKIELMYTDTDSLVYYIQTDDFYEDLKNNNNLFNRMDTSNLPEDHPCFISERKKIPEEMDVKRENVSIRSFKHQLMTIKSNKLTFNNFDDKRVILEDKIHTLAHGHYSLK</sequence>
<dbReference type="EMBL" id="CARXXK010001030">
    <property type="protein sequence ID" value="CAI6372452.1"/>
    <property type="molecule type" value="Genomic_DNA"/>
</dbReference>
<keyword evidence="1" id="KW-0862">Zinc</keyword>
<comment type="caution">
    <text evidence="3">The sequence shown here is derived from an EMBL/GenBank/DDBJ whole genome shotgun (WGS) entry which is preliminary data.</text>
</comment>
<name>A0AAV0XX31_9HEMI</name>
<keyword evidence="1" id="KW-0479">Metal-binding</keyword>
<dbReference type="PANTHER" id="PTHR31511:SF12">
    <property type="entry name" value="RHO TERMINATION FACTOR N-TERMINAL DOMAIN-CONTAINING PROTEIN"/>
    <property type="match status" value="1"/>
</dbReference>
<reference evidence="3 4" key="1">
    <citation type="submission" date="2023-01" db="EMBL/GenBank/DDBJ databases">
        <authorList>
            <person name="Whitehead M."/>
        </authorList>
    </citation>
    <scope>NUCLEOTIDE SEQUENCE [LARGE SCALE GENOMIC DNA]</scope>
</reference>
<evidence type="ECO:0000313" key="3">
    <source>
        <dbReference type="EMBL" id="CAI6372452.1"/>
    </source>
</evidence>
<organism evidence="3 4">
    <name type="scientific">Macrosiphum euphorbiae</name>
    <name type="common">potato aphid</name>
    <dbReference type="NCBI Taxonomy" id="13131"/>
    <lineage>
        <taxon>Eukaryota</taxon>
        <taxon>Metazoa</taxon>
        <taxon>Ecdysozoa</taxon>
        <taxon>Arthropoda</taxon>
        <taxon>Hexapoda</taxon>
        <taxon>Insecta</taxon>
        <taxon>Pterygota</taxon>
        <taxon>Neoptera</taxon>
        <taxon>Paraneoptera</taxon>
        <taxon>Hemiptera</taxon>
        <taxon>Sternorrhyncha</taxon>
        <taxon>Aphidomorpha</taxon>
        <taxon>Aphidoidea</taxon>
        <taxon>Aphididae</taxon>
        <taxon>Macrosiphini</taxon>
        <taxon>Macrosiphum</taxon>
    </lineage>
</organism>
<dbReference type="AlphaFoldDB" id="A0AAV0XX31"/>
<accession>A0AAV0XX31</accession>
<dbReference type="GO" id="GO:0071897">
    <property type="term" value="P:DNA biosynthetic process"/>
    <property type="evidence" value="ECO:0007669"/>
    <property type="project" value="UniProtKB-ARBA"/>
</dbReference>
<dbReference type="SUPFAM" id="SSF56672">
    <property type="entry name" value="DNA/RNA polymerases"/>
    <property type="match status" value="1"/>
</dbReference>
<dbReference type="PANTHER" id="PTHR31511">
    <property type="entry name" value="PROTEIN CBG23764"/>
    <property type="match status" value="1"/>
</dbReference>
<keyword evidence="1" id="KW-0863">Zinc-finger</keyword>
<evidence type="ECO:0000259" key="2">
    <source>
        <dbReference type="PROSITE" id="PS50157"/>
    </source>
</evidence>
<dbReference type="Proteomes" id="UP001160148">
    <property type="component" value="Unassembled WGS sequence"/>
</dbReference>
<dbReference type="PROSITE" id="PS50157">
    <property type="entry name" value="ZINC_FINGER_C2H2_2"/>
    <property type="match status" value="2"/>
</dbReference>